<feature type="active site" description="Tele-AMP-histidine intermediate" evidence="1">
    <location>
        <position position="117"/>
    </location>
</feature>
<keyword evidence="6" id="KW-1185">Reference proteome</keyword>
<dbReference type="Gene3D" id="3.30.428.10">
    <property type="entry name" value="HIT-like"/>
    <property type="match status" value="1"/>
</dbReference>
<dbReference type="AlphaFoldDB" id="W4K7N9"/>
<name>W4K7N9_HETIT</name>
<accession>W4K7N9</accession>
<dbReference type="InParanoid" id="W4K7N9"/>
<evidence type="ECO:0000256" key="1">
    <source>
        <dbReference type="PIRSR" id="PIRSR601310-1"/>
    </source>
</evidence>
<dbReference type="EMBL" id="KI925458">
    <property type="protein sequence ID" value="ETW81837.1"/>
    <property type="molecule type" value="Genomic_DNA"/>
</dbReference>
<proteinExistence type="predicted"/>
<dbReference type="KEGG" id="hir:HETIRDRAFT_317584"/>
<dbReference type="SUPFAM" id="SSF54197">
    <property type="entry name" value="HIT-like"/>
    <property type="match status" value="1"/>
</dbReference>
<evidence type="ECO:0000259" key="4">
    <source>
        <dbReference type="PROSITE" id="PS51084"/>
    </source>
</evidence>
<dbReference type="InterPro" id="IPR001310">
    <property type="entry name" value="Histidine_triad_HIT"/>
</dbReference>
<dbReference type="PANTHER" id="PTHR46648:SF1">
    <property type="entry name" value="ADENOSINE 5'-MONOPHOSPHORAMIDASE HNT1"/>
    <property type="match status" value="1"/>
</dbReference>
<gene>
    <name evidence="5" type="ORF">HETIRDRAFT_317584</name>
</gene>
<reference evidence="5 6" key="1">
    <citation type="journal article" date="2012" name="New Phytol.">
        <title>Insight into trade-off between wood decay and parasitism from the genome of a fungal forest pathogen.</title>
        <authorList>
            <person name="Olson A."/>
            <person name="Aerts A."/>
            <person name="Asiegbu F."/>
            <person name="Belbahri L."/>
            <person name="Bouzid O."/>
            <person name="Broberg A."/>
            <person name="Canback B."/>
            <person name="Coutinho P.M."/>
            <person name="Cullen D."/>
            <person name="Dalman K."/>
            <person name="Deflorio G."/>
            <person name="van Diepen L.T."/>
            <person name="Dunand C."/>
            <person name="Duplessis S."/>
            <person name="Durling M."/>
            <person name="Gonthier P."/>
            <person name="Grimwood J."/>
            <person name="Fossdal C.G."/>
            <person name="Hansson D."/>
            <person name="Henrissat B."/>
            <person name="Hietala A."/>
            <person name="Himmelstrand K."/>
            <person name="Hoffmeister D."/>
            <person name="Hogberg N."/>
            <person name="James T.Y."/>
            <person name="Karlsson M."/>
            <person name="Kohler A."/>
            <person name="Kues U."/>
            <person name="Lee Y.H."/>
            <person name="Lin Y.C."/>
            <person name="Lind M."/>
            <person name="Lindquist E."/>
            <person name="Lombard V."/>
            <person name="Lucas S."/>
            <person name="Lunden K."/>
            <person name="Morin E."/>
            <person name="Murat C."/>
            <person name="Park J."/>
            <person name="Raffaello T."/>
            <person name="Rouze P."/>
            <person name="Salamov A."/>
            <person name="Schmutz J."/>
            <person name="Solheim H."/>
            <person name="Stahlberg J."/>
            <person name="Velez H."/>
            <person name="de Vries R.P."/>
            <person name="Wiebenga A."/>
            <person name="Woodward S."/>
            <person name="Yakovlev I."/>
            <person name="Garbelotto M."/>
            <person name="Martin F."/>
            <person name="Grigoriev I.V."/>
            <person name="Stenlid J."/>
        </authorList>
    </citation>
    <scope>NUCLEOTIDE SEQUENCE [LARGE SCALE GENOMIC DNA]</scope>
    <source>
        <strain evidence="5 6">TC 32-1</strain>
    </source>
</reference>
<dbReference type="eggNOG" id="KOG3275">
    <property type="taxonomic scope" value="Eukaryota"/>
</dbReference>
<dbReference type="RefSeq" id="XP_009546435.1">
    <property type="nucleotide sequence ID" value="XM_009548140.1"/>
</dbReference>
<dbReference type="HOGENOM" id="CLU_056776_6_0_1"/>
<dbReference type="PROSITE" id="PS51084">
    <property type="entry name" value="HIT_2"/>
    <property type="match status" value="1"/>
</dbReference>
<evidence type="ECO:0000313" key="5">
    <source>
        <dbReference type="EMBL" id="ETW81837.1"/>
    </source>
</evidence>
<dbReference type="InterPro" id="IPR036265">
    <property type="entry name" value="HIT-like_sf"/>
</dbReference>
<evidence type="ECO:0000313" key="6">
    <source>
        <dbReference type="Proteomes" id="UP000030671"/>
    </source>
</evidence>
<dbReference type="GO" id="GO:0003824">
    <property type="term" value="F:catalytic activity"/>
    <property type="evidence" value="ECO:0007669"/>
    <property type="project" value="InterPro"/>
</dbReference>
<dbReference type="Pfam" id="PF01230">
    <property type="entry name" value="HIT"/>
    <property type="match status" value="1"/>
</dbReference>
<organism evidence="5 6">
    <name type="scientific">Heterobasidion irregulare (strain TC 32-1)</name>
    <dbReference type="NCBI Taxonomy" id="747525"/>
    <lineage>
        <taxon>Eukaryota</taxon>
        <taxon>Fungi</taxon>
        <taxon>Dikarya</taxon>
        <taxon>Basidiomycota</taxon>
        <taxon>Agaricomycotina</taxon>
        <taxon>Agaricomycetes</taxon>
        <taxon>Russulales</taxon>
        <taxon>Bondarzewiaceae</taxon>
        <taxon>Heterobasidion</taxon>
        <taxon>Heterobasidion annosum species complex</taxon>
    </lineage>
</organism>
<feature type="short sequence motif" description="Histidine triad motif" evidence="2 3">
    <location>
        <begin position="115"/>
        <end position="119"/>
    </location>
</feature>
<dbReference type="OrthoDB" id="672793at2759"/>
<dbReference type="GO" id="GO:0009117">
    <property type="term" value="P:nucleotide metabolic process"/>
    <property type="evidence" value="ECO:0007669"/>
    <property type="project" value="TreeGrafter"/>
</dbReference>
<protein>
    <recommendedName>
        <fullName evidence="4">HIT domain-containing protein</fullName>
    </recommendedName>
</protein>
<sequence length="178" mass="19883">MTSFLIGDHVNREVGPSWTDSPDCIFCRIIRQDAEAHRLYETDKVIAFLDILPLRPGHTLIVPKTHCARISELPSDFAGALGEAVAHVSRALTEALHNTALNVVCNQEYAQAVPHVHYHVIPAPNFGPAATSGIKSKNIVSKRHPPTHKEMHRMEFEAREELDDDDARELVQKITARL</sequence>
<dbReference type="InterPro" id="IPR011146">
    <property type="entry name" value="HIT-like"/>
</dbReference>
<dbReference type="PANTHER" id="PTHR46648">
    <property type="entry name" value="HIT FAMILY PROTEIN 1"/>
    <property type="match status" value="1"/>
</dbReference>
<dbReference type="PRINTS" id="PR00332">
    <property type="entry name" value="HISTRIAD"/>
</dbReference>
<evidence type="ECO:0000256" key="3">
    <source>
        <dbReference type="PROSITE-ProRule" id="PRU00464"/>
    </source>
</evidence>
<feature type="domain" description="HIT" evidence="4">
    <location>
        <begin position="25"/>
        <end position="131"/>
    </location>
</feature>
<dbReference type="STRING" id="747525.W4K7N9"/>
<dbReference type="GeneID" id="20670431"/>
<evidence type="ECO:0000256" key="2">
    <source>
        <dbReference type="PIRSR" id="PIRSR601310-3"/>
    </source>
</evidence>
<dbReference type="Proteomes" id="UP000030671">
    <property type="component" value="Unassembled WGS sequence"/>
</dbReference>